<evidence type="ECO:0000313" key="12">
    <source>
        <dbReference type="Proteomes" id="UP000076321"/>
    </source>
</evidence>
<reference evidence="11 13" key="2">
    <citation type="submission" date="2016-11" db="EMBL/GenBank/DDBJ databases">
        <title>Genome sequencing of Amycolatopsis regifaucium.</title>
        <authorList>
            <person name="Mayilraj S."/>
            <person name="Kaur N."/>
        </authorList>
    </citation>
    <scope>NUCLEOTIDE SEQUENCE [LARGE SCALE GENOMIC DNA]</scope>
    <source>
        <strain evidence="11 13">GY080</strain>
    </source>
</reference>
<keyword evidence="13" id="KW-1185">Reference proteome</keyword>
<dbReference type="Gene3D" id="2.40.50.100">
    <property type="match status" value="1"/>
</dbReference>
<dbReference type="Gene3D" id="4.10.320.10">
    <property type="entry name" value="E3-binding domain"/>
    <property type="match status" value="1"/>
</dbReference>
<sequence length="406" mass="42728">MPAREFLLPDLGEGLIEATVVQWLVAVGDLIAVDQPVAEVETAKATVEVPSPHGGIVTVLCAAEGETLAIGRPLLVVAGEDEEAPVAADPGSGPVLVGYGTTRRSTRNRRDLFGGREPATRDGTSATPARGAVAVASPVVRRLAKDHGVDLTKLRGSGPGGLIVRADVVAATRPAAGDEAQRVPIRGRRKTAADRFTRSHGEIPAATCWVDADATELRTARRRISTDARPIGLSALLGRVCVAALARYPELNSTVDVERGELVLHRAVHLGFAAQGRDGLVVPVVRDAQKLSTAELAAEMARLVERARTGELSLAEMSGGTFTLNNYGVFGVDGASPLLNHPEAAMLGVGRIVARPWGHDGGIELRDLVQLGFTFDHRVCDGAVAGGFLRYVADCVEEPMRLLADN</sequence>
<dbReference type="PANTHER" id="PTHR43178:SF5">
    <property type="entry name" value="LIPOAMIDE ACYLTRANSFERASE COMPONENT OF BRANCHED-CHAIN ALPHA-KETO ACID DEHYDROGENASE COMPLEX, MITOCHONDRIAL"/>
    <property type="match status" value="1"/>
</dbReference>
<evidence type="ECO:0000313" key="13">
    <source>
        <dbReference type="Proteomes" id="UP000186883"/>
    </source>
</evidence>
<dbReference type="PANTHER" id="PTHR43178">
    <property type="entry name" value="DIHYDROLIPOAMIDE ACETYLTRANSFERASE COMPONENT OF PYRUVATE DEHYDROGENASE COMPLEX"/>
    <property type="match status" value="1"/>
</dbReference>
<dbReference type="GO" id="GO:0031405">
    <property type="term" value="F:lipoic acid binding"/>
    <property type="evidence" value="ECO:0007669"/>
    <property type="project" value="TreeGrafter"/>
</dbReference>
<dbReference type="Pfam" id="PF00364">
    <property type="entry name" value="Biotin_lipoyl"/>
    <property type="match status" value="1"/>
</dbReference>
<dbReference type="InterPro" id="IPR011053">
    <property type="entry name" value="Single_hybrid_motif"/>
</dbReference>
<dbReference type="InterPro" id="IPR023213">
    <property type="entry name" value="CAT-like_dom_sf"/>
</dbReference>
<name>A0A154M3J2_9PSEU</name>
<keyword evidence="4 6" id="KW-0450">Lipoyl</keyword>
<dbReference type="InterPro" id="IPR036625">
    <property type="entry name" value="E3-bd_dom_sf"/>
</dbReference>
<dbReference type="PROSITE" id="PS50968">
    <property type="entry name" value="BIOTINYL_LIPOYL"/>
    <property type="match status" value="1"/>
</dbReference>
<proteinExistence type="inferred from homology"/>
<dbReference type="SUPFAM" id="SSF52777">
    <property type="entry name" value="CoA-dependent acyltransferases"/>
    <property type="match status" value="1"/>
</dbReference>
<protein>
    <recommendedName>
        <fullName evidence="6">Dihydrolipoamide acetyltransferase component of pyruvate dehydrogenase complex</fullName>
        <ecNumber evidence="6">2.3.1.-</ecNumber>
    </recommendedName>
</protein>
<evidence type="ECO:0000256" key="2">
    <source>
        <dbReference type="ARBA" id="ARBA00007317"/>
    </source>
</evidence>
<dbReference type="Pfam" id="PF02817">
    <property type="entry name" value="E3_binding"/>
    <property type="match status" value="1"/>
</dbReference>
<dbReference type="CDD" id="cd06849">
    <property type="entry name" value="lipoyl_domain"/>
    <property type="match status" value="1"/>
</dbReference>
<feature type="domain" description="Lipoyl-binding" evidence="8">
    <location>
        <begin position="3"/>
        <end position="78"/>
    </location>
</feature>
<dbReference type="AlphaFoldDB" id="A0A154M3J2"/>
<dbReference type="InterPro" id="IPR001078">
    <property type="entry name" value="2-oxoacid_DH_actylTfrase"/>
</dbReference>
<dbReference type="PROSITE" id="PS00189">
    <property type="entry name" value="LIPOYL"/>
    <property type="match status" value="1"/>
</dbReference>
<evidence type="ECO:0000313" key="10">
    <source>
        <dbReference type="EMBL" id="KZB79181.1"/>
    </source>
</evidence>
<dbReference type="OrthoDB" id="9805770at2"/>
<dbReference type="GO" id="GO:0005737">
    <property type="term" value="C:cytoplasm"/>
    <property type="evidence" value="ECO:0007669"/>
    <property type="project" value="TreeGrafter"/>
</dbReference>
<dbReference type="EMBL" id="LOBU02000013">
    <property type="protein sequence ID" value="OKA07365.1"/>
    <property type="molecule type" value="Genomic_DNA"/>
</dbReference>
<dbReference type="InterPro" id="IPR000089">
    <property type="entry name" value="Biotin_lipoyl"/>
</dbReference>
<gene>
    <name evidence="11" type="ORF">ATP06_0216075</name>
    <name evidence="10" type="ORF">AVL48_16390</name>
</gene>
<accession>A0A154M3J2</accession>
<reference evidence="10 12" key="1">
    <citation type="submission" date="2015-12" db="EMBL/GenBank/DDBJ databases">
        <title>Amycolatopsis regifaucium genome sequencing and assembly.</title>
        <authorList>
            <person name="Mayilraj S."/>
        </authorList>
    </citation>
    <scope>NUCLEOTIDE SEQUENCE [LARGE SCALE GENOMIC DNA]</scope>
    <source>
        <strain evidence="10 12">GY080</strain>
    </source>
</reference>
<evidence type="ECO:0000256" key="4">
    <source>
        <dbReference type="ARBA" id="ARBA00022823"/>
    </source>
</evidence>
<evidence type="ECO:0000256" key="6">
    <source>
        <dbReference type="RuleBase" id="RU003423"/>
    </source>
</evidence>
<organism evidence="10 12">
    <name type="scientific">Amycolatopsis regifaucium</name>
    <dbReference type="NCBI Taxonomy" id="546365"/>
    <lineage>
        <taxon>Bacteria</taxon>
        <taxon>Bacillati</taxon>
        <taxon>Actinomycetota</taxon>
        <taxon>Actinomycetes</taxon>
        <taxon>Pseudonocardiales</taxon>
        <taxon>Pseudonocardiaceae</taxon>
        <taxon>Amycolatopsis</taxon>
    </lineage>
</organism>
<dbReference type="EC" id="2.3.1.-" evidence="6"/>
<dbReference type="PROSITE" id="PS51826">
    <property type="entry name" value="PSBD"/>
    <property type="match status" value="1"/>
</dbReference>
<dbReference type="InterPro" id="IPR050743">
    <property type="entry name" value="2-oxoacid_DH_E2_comp"/>
</dbReference>
<feature type="region of interest" description="Disordered" evidence="7">
    <location>
        <begin position="111"/>
        <end position="132"/>
    </location>
</feature>
<dbReference type="SUPFAM" id="SSF47005">
    <property type="entry name" value="Peripheral subunit-binding domain of 2-oxo acid dehydrogenase complex"/>
    <property type="match status" value="1"/>
</dbReference>
<comment type="similarity">
    <text evidence="2 6">Belongs to the 2-oxoacid dehydrogenase family.</text>
</comment>
<dbReference type="InterPro" id="IPR004167">
    <property type="entry name" value="PSBD"/>
</dbReference>
<dbReference type="Gene3D" id="3.30.559.10">
    <property type="entry name" value="Chloramphenicol acetyltransferase-like domain"/>
    <property type="match status" value="1"/>
</dbReference>
<dbReference type="SUPFAM" id="SSF51230">
    <property type="entry name" value="Single hybrid motif"/>
    <property type="match status" value="1"/>
</dbReference>
<evidence type="ECO:0000313" key="11">
    <source>
        <dbReference type="EMBL" id="OKA07365.1"/>
    </source>
</evidence>
<evidence type="ECO:0000256" key="3">
    <source>
        <dbReference type="ARBA" id="ARBA00022679"/>
    </source>
</evidence>
<dbReference type="Proteomes" id="UP000186883">
    <property type="component" value="Unassembled WGS sequence"/>
</dbReference>
<keyword evidence="5 6" id="KW-0012">Acyltransferase</keyword>
<dbReference type="InterPro" id="IPR003016">
    <property type="entry name" value="2-oxoA_DH_lipoyl-BS"/>
</dbReference>
<dbReference type="Pfam" id="PF00198">
    <property type="entry name" value="2-oxoacid_dh"/>
    <property type="match status" value="1"/>
</dbReference>
<feature type="domain" description="Peripheral subunit-binding (PSBD)" evidence="9">
    <location>
        <begin position="135"/>
        <end position="172"/>
    </location>
</feature>
<evidence type="ECO:0000256" key="7">
    <source>
        <dbReference type="SAM" id="MobiDB-lite"/>
    </source>
</evidence>
<evidence type="ECO:0000259" key="8">
    <source>
        <dbReference type="PROSITE" id="PS50968"/>
    </source>
</evidence>
<dbReference type="GO" id="GO:0016407">
    <property type="term" value="F:acetyltransferase activity"/>
    <property type="evidence" value="ECO:0007669"/>
    <property type="project" value="TreeGrafter"/>
</dbReference>
<comment type="cofactor">
    <cofactor evidence="1 6">
        <name>(R)-lipoate</name>
        <dbReference type="ChEBI" id="CHEBI:83088"/>
    </cofactor>
</comment>
<dbReference type="EMBL" id="LQCI01000052">
    <property type="protein sequence ID" value="KZB79181.1"/>
    <property type="molecule type" value="Genomic_DNA"/>
</dbReference>
<comment type="caution">
    <text evidence="10">The sequence shown here is derived from an EMBL/GenBank/DDBJ whole genome shotgun (WGS) entry which is preliminary data.</text>
</comment>
<feature type="compositionally biased region" description="Basic and acidic residues" evidence="7">
    <location>
        <begin position="111"/>
        <end position="120"/>
    </location>
</feature>
<dbReference type="Proteomes" id="UP000076321">
    <property type="component" value="Unassembled WGS sequence"/>
</dbReference>
<evidence type="ECO:0000259" key="9">
    <source>
        <dbReference type="PROSITE" id="PS51826"/>
    </source>
</evidence>
<evidence type="ECO:0000256" key="5">
    <source>
        <dbReference type="ARBA" id="ARBA00023315"/>
    </source>
</evidence>
<evidence type="ECO:0000256" key="1">
    <source>
        <dbReference type="ARBA" id="ARBA00001938"/>
    </source>
</evidence>
<keyword evidence="3 6" id="KW-0808">Transferase</keyword>